<dbReference type="Gene3D" id="1.10.10.10">
    <property type="entry name" value="Winged helix-like DNA-binding domain superfamily/Winged helix DNA-binding domain"/>
    <property type="match status" value="1"/>
</dbReference>
<dbReference type="OrthoDB" id="9178397at2"/>
<accession>A0A853FIM2</accession>
<dbReference type="Pfam" id="PF03466">
    <property type="entry name" value="LysR_substrate"/>
    <property type="match status" value="1"/>
</dbReference>
<dbReference type="GO" id="GO:0043565">
    <property type="term" value="F:sequence-specific DNA binding"/>
    <property type="evidence" value="ECO:0007669"/>
    <property type="project" value="TreeGrafter"/>
</dbReference>
<dbReference type="PANTHER" id="PTHR30537:SF79">
    <property type="entry name" value="TRANSCRIPTIONAL REGULATOR-RELATED"/>
    <property type="match status" value="1"/>
</dbReference>
<dbReference type="SUPFAM" id="SSF53850">
    <property type="entry name" value="Periplasmic binding protein-like II"/>
    <property type="match status" value="1"/>
</dbReference>
<dbReference type="AlphaFoldDB" id="A0A853FIM2"/>
<reference evidence="6 7" key="1">
    <citation type="submission" date="2020-07" db="EMBL/GenBank/DDBJ databases">
        <title>Taxonomic revisions and descriptions of new bacterial species based on genomic comparisons in the high-G+C-content subgroup of the family Alcaligenaceae.</title>
        <authorList>
            <person name="Szabo A."/>
            <person name="Felfoldi T."/>
        </authorList>
    </citation>
    <scope>NUCLEOTIDE SEQUENCE [LARGE SCALE GENOMIC DNA]</scope>
    <source>
        <strain evidence="6 7">DSM 25264</strain>
    </source>
</reference>
<dbReference type="InterPro" id="IPR058163">
    <property type="entry name" value="LysR-type_TF_proteobact-type"/>
</dbReference>
<dbReference type="Gene3D" id="3.40.190.10">
    <property type="entry name" value="Periplasmic binding protein-like II"/>
    <property type="match status" value="2"/>
</dbReference>
<protein>
    <submittedName>
        <fullName evidence="6">LysR family transcriptional regulator</fullName>
    </submittedName>
</protein>
<dbReference type="SUPFAM" id="SSF46785">
    <property type="entry name" value="Winged helix' DNA-binding domain"/>
    <property type="match status" value="1"/>
</dbReference>
<dbReference type="GO" id="GO:0003700">
    <property type="term" value="F:DNA-binding transcription factor activity"/>
    <property type="evidence" value="ECO:0007669"/>
    <property type="project" value="InterPro"/>
</dbReference>
<evidence type="ECO:0000313" key="6">
    <source>
        <dbReference type="EMBL" id="NYT38590.1"/>
    </source>
</evidence>
<dbReference type="EMBL" id="JACCEW010000006">
    <property type="protein sequence ID" value="NYT38590.1"/>
    <property type="molecule type" value="Genomic_DNA"/>
</dbReference>
<evidence type="ECO:0000313" key="7">
    <source>
        <dbReference type="Proteomes" id="UP000580517"/>
    </source>
</evidence>
<organism evidence="6 7">
    <name type="scientific">Allopusillimonas soli</name>
    <dbReference type="NCBI Taxonomy" id="659016"/>
    <lineage>
        <taxon>Bacteria</taxon>
        <taxon>Pseudomonadati</taxon>
        <taxon>Pseudomonadota</taxon>
        <taxon>Betaproteobacteria</taxon>
        <taxon>Burkholderiales</taxon>
        <taxon>Alcaligenaceae</taxon>
        <taxon>Allopusillimonas</taxon>
    </lineage>
</organism>
<evidence type="ECO:0000256" key="2">
    <source>
        <dbReference type="ARBA" id="ARBA00023015"/>
    </source>
</evidence>
<dbReference type="PRINTS" id="PR00039">
    <property type="entry name" value="HTHLYSR"/>
</dbReference>
<comment type="caution">
    <text evidence="6">The sequence shown here is derived from an EMBL/GenBank/DDBJ whole genome shotgun (WGS) entry which is preliminary data.</text>
</comment>
<dbReference type="GO" id="GO:0006351">
    <property type="term" value="P:DNA-templated transcription"/>
    <property type="evidence" value="ECO:0007669"/>
    <property type="project" value="TreeGrafter"/>
</dbReference>
<gene>
    <name evidence="6" type="ORF">H0A68_17035</name>
</gene>
<sequence>MSRLPLNTLPAFRAVAELGSLRAAAEAMHLTHSAISQQIRSLESRLGFPVFERRGRRVELNAAGVALLRATQAALARLEEGTHAAAAAACGVAQRLRISVLPSFAQHWLLPRMGRWHVLHPDIALEVEFSQQVADLHRHGFHAALRQGLGPWPGLMSEQLFDTLTPLVVVGCAIDARRLLGAPASDLLREPLLGDPKVWNAWFAEAGVQADVKPVAQFNDMGLMLQAAEYGVGLTLARELLAADAIRAGRLIKLSPISVEYEYGHSYHLVYPPALADWAPLIALRDWLRDEIQSSLAQLRDGEAGSGANARPA</sequence>
<feature type="domain" description="HTH lysR-type" evidence="5">
    <location>
        <begin position="4"/>
        <end position="61"/>
    </location>
</feature>
<dbReference type="InterPro" id="IPR005119">
    <property type="entry name" value="LysR_subst-bd"/>
</dbReference>
<dbReference type="Proteomes" id="UP000580517">
    <property type="component" value="Unassembled WGS sequence"/>
</dbReference>
<dbReference type="InterPro" id="IPR036388">
    <property type="entry name" value="WH-like_DNA-bd_sf"/>
</dbReference>
<evidence type="ECO:0000259" key="5">
    <source>
        <dbReference type="PROSITE" id="PS50931"/>
    </source>
</evidence>
<dbReference type="PANTHER" id="PTHR30537">
    <property type="entry name" value="HTH-TYPE TRANSCRIPTIONAL REGULATOR"/>
    <property type="match status" value="1"/>
</dbReference>
<evidence type="ECO:0000256" key="1">
    <source>
        <dbReference type="ARBA" id="ARBA00009437"/>
    </source>
</evidence>
<keyword evidence="3" id="KW-0238">DNA-binding</keyword>
<dbReference type="InterPro" id="IPR036390">
    <property type="entry name" value="WH_DNA-bd_sf"/>
</dbReference>
<dbReference type="PROSITE" id="PS50931">
    <property type="entry name" value="HTH_LYSR"/>
    <property type="match status" value="1"/>
</dbReference>
<dbReference type="InterPro" id="IPR000847">
    <property type="entry name" value="LysR_HTH_N"/>
</dbReference>
<proteinExistence type="inferred from homology"/>
<keyword evidence="4" id="KW-0804">Transcription</keyword>
<evidence type="ECO:0000256" key="3">
    <source>
        <dbReference type="ARBA" id="ARBA00023125"/>
    </source>
</evidence>
<dbReference type="RefSeq" id="WP_129970831.1">
    <property type="nucleotide sequence ID" value="NZ_JACCEW010000006.1"/>
</dbReference>
<keyword evidence="7" id="KW-1185">Reference proteome</keyword>
<name>A0A853FIM2_9BURK</name>
<evidence type="ECO:0000256" key="4">
    <source>
        <dbReference type="ARBA" id="ARBA00023163"/>
    </source>
</evidence>
<comment type="similarity">
    <text evidence="1">Belongs to the LysR transcriptional regulatory family.</text>
</comment>
<dbReference type="CDD" id="cd08432">
    <property type="entry name" value="PBP2_GcdR_TrpI_HvrB_AmpR_like"/>
    <property type="match status" value="1"/>
</dbReference>
<keyword evidence="2" id="KW-0805">Transcription regulation</keyword>
<dbReference type="Pfam" id="PF00126">
    <property type="entry name" value="HTH_1"/>
    <property type="match status" value="1"/>
</dbReference>